<comment type="cofactor">
    <cofactor evidence="1">
        <name>Mg(2+)</name>
        <dbReference type="ChEBI" id="CHEBI:18420"/>
    </cofactor>
</comment>
<evidence type="ECO:0000256" key="12">
    <source>
        <dbReference type="ARBA" id="ARBA00022843"/>
    </source>
</evidence>
<comment type="catalytic activity">
    <reaction evidence="19">
        <text>a 5'-end 2'-deoxyribose-2'-deoxyribonucleotide-DNA = (2E,4S)-4-hydroxypenten-2-al-5-phosphate + a 5'-end 5'-phospho-2'-deoxyribonucleoside-DNA + H(+)</text>
        <dbReference type="Rhea" id="RHEA:76255"/>
        <dbReference type="Rhea" id="RHEA-COMP:13180"/>
        <dbReference type="Rhea" id="RHEA-COMP:18657"/>
        <dbReference type="ChEBI" id="CHEBI:15378"/>
        <dbReference type="ChEBI" id="CHEBI:136412"/>
        <dbReference type="ChEBI" id="CHEBI:195194"/>
        <dbReference type="ChEBI" id="CHEBI:195195"/>
    </reaction>
</comment>
<dbReference type="CDD" id="cd07436">
    <property type="entry name" value="PHP_PolX"/>
    <property type="match status" value="1"/>
</dbReference>
<evidence type="ECO:0000256" key="5">
    <source>
        <dbReference type="ARBA" id="ARBA00020020"/>
    </source>
</evidence>
<protein>
    <recommendedName>
        <fullName evidence="5">DNA polymerase beta</fullName>
        <ecNumber evidence="3">2.7.7.7</ecNumber>
        <ecNumber evidence="4">4.2.99.18</ecNumber>
    </recommendedName>
    <alternativeName>
        <fullName evidence="16">5'-deoxyribose-phosphate lyase</fullName>
    </alternativeName>
    <alternativeName>
        <fullName evidence="17">AP lyase</fullName>
    </alternativeName>
</protein>
<dbReference type="Pfam" id="PF14520">
    <property type="entry name" value="HHH_5"/>
    <property type="match status" value="1"/>
</dbReference>
<dbReference type="InterPro" id="IPR037160">
    <property type="entry name" value="DNA_Pol_thumb_sf"/>
</dbReference>
<evidence type="ECO:0000259" key="23">
    <source>
        <dbReference type="SMART" id="SM00278"/>
    </source>
</evidence>
<dbReference type="EC" id="4.2.99.18" evidence="4"/>
<dbReference type="Proteomes" id="UP000011648">
    <property type="component" value="Unassembled WGS sequence"/>
</dbReference>
<keyword evidence="14" id="KW-0915">Sodium</keyword>
<dbReference type="EC" id="2.7.7.7" evidence="3"/>
<dbReference type="PRINTS" id="PR00870">
    <property type="entry name" value="DNAPOLXBETA"/>
</dbReference>
<dbReference type="GO" id="GO:0006281">
    <property type="term" value="P:DNA repair"/>
    <property type="evidence" value="ECO:0007669"/>
    <property type="project" value="UniProtKB-KW"/>
</dbReference>
<evidence type="ECO:0000256" key="15">
    <source>
        <dbReference type="ARBA" id="ARBA00023204"/>
    </source>
</evidence>
<feature type="domain" description="Helix-hairpin-helix DNA-binding motif class 1" evidence="23">
    <location>
        <begin position="94"/>
        <end position="113"/>
    </location>
</feature>
<dbReference type="SMART" id="SM00481">
    <property type="entry name" value="POLIIIAc"/>
    <property type="match status" value="1"/>
</dbReference>
<dbReference type="GO" id="GO:0140078">
    <property type="term" value="F:class I DNA-(apurinic or apyrimidinic site) endonuclease activity"/>
    <property type="evidence" value="ECO:0007669"/>
    <property type="project" value="UniProtKB-EC"/>
</dbReference>
<dbReference type="InterPro" id="IPR022311">
    <property type="entry name" value="PolX-like"/>
</dbReference>
<keyword evidence="11" id="KW-0227">DNA damage</keyword>
<dbReference type="InterPro" id="IPR016195">
    <property type="entry name" value="Pol/histidinol_Pase-like"/>
</dbReference>
<dbReference type="InterPro" id="IPR002054">
    <property type="entry name" value="DNA-dir_DNA_pol_X"/>
</dbReference>
<keyword evidence="12" id="KW-0832">Ubl conjugation</keyword>
<comment type="catalytic activity">
    <reaction evidence="18">
        <text>2'-deoxyribonucleotide-(2'-deoxyribose 5'-phosphate)-2'-deoxyribonucleotide-DNA = a 3'-end 2'-deoxyribonucleotide-(2,3-dehydro-2,3-deoxyribose 5'-phosphate)-DNA + a 5'-end 5'-phospho-2'-deoxyribonucleoside-DNA + H(+)</text>
        <dbReference type="Rhea" id="RHEA:66592"/>
        <dbReference type="Rhea" id="RHEA-COMP:13180"/>
        <dbReference type="Rhea" id="RHEA-COMP:16897"/>
        <dbReference type="Rhea" id="RHEA-COMP:17067"/>
        <dbReference type="ChEBI" id="CHEBI:15378"/>
        <dbReference type="ChEBI" id="CHEBI:136412"/>
        <dbReference type="ChEBI" id="CHEBI:157695"/>
        <dbReference type="ChEBI" id="CHEBI:167181"/>
        <dbReference type="EC" id="4.2.99.18"/>
    </reaction>
</comment>
<feature type="domain" description="DNA-directed DNA polymerase X" evidence="25">
    <location>
        <begin position="2"/>
        <end position="337"/>
    </location>
</feature>
<dbReference type="SMART" id="SM00278">
    <property type="entry name" value="HhH1"/>
    <property type="match status" value="3"/>
</dbReference>
<evidence type="ECO:0000256" key="21">
    <source>
        <dbReference type="ARBA" id="ARBA00049244"/>
    </source>
</evidence>
<evidence type="ECO:0000256" key="9">
    <source>
        <dbReference type="ARBA" id="ARBA00022695"/>
    </source>
</evidence>
<evidence type="ECO:0000256" key="19">
    <source>
        <dbReference type="ARBA" id="ARBA00044678"/>
    </source>
</evidence>
<dbReference type="GO" id="GO:0003677">
    <property type="term" value="F:DNA binding"/>
    <property type="evidence" value="ECO:0007669"/>
    <property type="project" value="InterPro"/>
</dbReference>
<dbReference type="InterPro" id="IPR010996">
    <property type="entry name" value="HHH_MUS81"/>
</dbReference>
<comment type="catalytic activity">
    <reaction evidence="21">
        <text>DNA(n) + a 2'-deoxyribonucleoside 5'-triphosphate = DNA(n+1) + diphosphate</text>
        <dbReference type="Rhea" id="RHEA:22508"/>
        <dbReference type="Rhea" id="RHEA-COMP:17339"/>
        <dbReference type="Rhea" id="RHEA-COMP:17340"/>
        <dbReference type="ChEBI" id="CHEBI:33019"/>
        <dbReference type="ChEBI" id="CHEBI:61560"/>
        <dbReference type="ChEBI" id="CHEBI:173112"/>
        <dbReference type="EC" id="2.7.7.7"/>
    </reaction>
</comment>
<comment type="subcellular location">
    <subcellularLocation>
        <location evidence="2">Cytoplasm</location>
    </subcellularLocation>
</comment>
<dbReference type="NCBIfam" id="NF006375">
    <property type="entry name" value="PRK08609.1"/>
    <property type="match status" value="1"/>
</dbReference>
<dbReference type="InterPro" id="IPR003141">
    <property type="entry name" value="Pol/His_phosphatase_N"/>
</dbReference>
<organism evidence="26 27">
    <name type="scientific">Natrialba taiwanensis DSM 12281</name>
    <dbReference type="NCBI Taxonomy" id="1230458"/>
    <lineage>
        <taxon>Archaea</taxon>
        <taxon>Methanobacteriati</taxon>
        <taxon>Methanobacteriota</taxon>
        <taxon>Stenosarchaea group</taxon>
        <taxon>Halobacteria</taxon>
        <taxon>Halobacteriales</taxon>
        <taxon>Natrialbaceae</taxon>
        <taxon>Natrialba</taxon>
    </lineage>
</organism>
<proteinExistence type="predicted"/>
<evidence type="ECO:0000256" key="6">
    <source>
        <dbReference type="ARBA" id="ARBA00022481"/>
    </source>
</evidence>
<evidence type="ECO:0000256" key="2">
    <source>
        <dbReference type="ARBA" id="ARBA00004496"/>
    </source>
</evidence>
<keyword evidence="8" id="KW-0808">Transferase</keyword>
<dbReference type="InterPro" id="IPR050243">
    <property type="entry name" value="PHP_phosphatase"/>
</dbReference>
<evidence type="ECO:0000256" key="22">
    <source>
        <dbReference type="SAM" id="MobiDB-lite"/>
    </source>
</evidence>
<dbReference type="EMBL" id="AOIL01000012">
    <property type="protein sequence ID" value="ELY95814.1"/>
    <property type="molecule type" value="Genomic_DNA"/>
</dbReference>
<dbReference type="GO" id="GO:0008270">
    <property type="term" value="F:zinc ion binding"/>
    <property type="evidence" value="ECO:0007669"/>
    <property type="project" value="TreeGrafter"/>
</dbReference>
<evidence type="ECO:0000256" key="16">
    <source>
        <dbReference type="ARBA" id="ARBA00035717"/>
    </source>
</evidence>
<dbReference type="Pfam" id="PF14716">
    <property type="entry name" value="HHH_8"/>
    <property type="match status" value="1"/>
</dbReference>
<dbReference type="Gene3D" id="3.30.210.10">
    <property type="entry name" value="DNA polymerase, thumb domain"/>
    <property type="match status" value="1"/>
</dbReference>
<evidence type="ECO:0000256" key="3">
    <source>
        <dbReference type="ARBA" id="ARBA00012417"/>
    </source>
</evidence>
<evidence type="ECO:0000256" key="4">
    <source>
        <dbReference type="ARBA" id="ARBA00012720"/>
    </source>
</evidence>
<evidence type="ECO:0000256" key="11">
    <source>
        <dbReference type="ARBA" id="ARBA00022763"/>
    </source>
</evidence>
<feature type="domain" description="Helix-hairpin-helix DNA-binding motif class 1" evidence="23">
    <location>
        <begin position="54"/>
        <end position="73"/>
    </location>
</feature>
<dbReference type="SMART" id="SM00483">
    <property type="entry name" value="POLXc"/>
    <property type="match status" value="1"/>
</dbReference>
<dbReference type="InterPro" id="IPR004013">
    <property type="entry name" value="PHP_dom"/>
</dbReference>
<evidence type="ECO:0000259" key="25">
    <source>
        <dbReference type="SMART" id="SM00483"/>
    </source>
</evidence>
<dbReference type="InterPro" id="IPR027421">
    <property type="entry name" value="DNA_pol_lamdba_lyase_dom_sf"/>
</dbReference>
<dbReference type="CDD" id="cd00141">
    <property type="entry name" value="NT_POLXc"/>
    <property type="match status" value="1"/>
</dbReference>
<dbReference type="PATRIC" id="fig|1230458.4.peg.477"/>
<evidence type="ECO:0000256" key="20">
    <source>
        <dbReference type="ARBA" id="ARBA00045548"/>
    </source>
</evidence>
<sequence length="593" mass="64159">MATNAEIAGRFEEFADLLEADDVEYKPRTYRRAAENVRAHPSPIADYVEAGDRDAIEDIDGVGDAIATKIVEYVETGSIDELEELQAELPIDIADITRIEGVGPKTAGKLYHELGIETLDDLEAAAEANEIQEVSGFGPKTEQNIRDNIEFAREVGTRQLLGEARPLADDVLGFLEGIQEVERCEVAGSIRRWRETIGDVDVLVGTNDNEAVIEQFVGWDSVDSEIESGPAKASVLVGEIRVDLRVVVPDEFGAALQYFTGSKDHNVSLRNYAIDRGLKVNEYGVFDVSEIDAGPDGDGSGSATDGSQRIGDRLAGETEEGMYEALGLDWMPPELRTDRGEIGASEAGTLPDLLMREDIRGDFHSHTEWSDGNNTIEEMVEAADGRGYDYFGLADHAEGPGIVGGMGLSDTEILEQVEQIREVDAANDIDVFAGIEANVDADGEIGLSAEAIDALDVIVASTHSALDQDTERATNRLVRAVENPAVDVLGHPSGRLLNERSGLDFDATTLGEAAAAHDTALEVNSNPRRLDLWGSAVQAAINAGAKIAINTDAHQPSTLEFMRWGVHTARRGWAEPGDVINTWEPEAVREFLH</sequence>
<name>M0AB91_9EURY</name>
<feature type="domain" description="Polymerase/histidinol phosphatase N-terminal" evidence="24">
    <location>
        <begin position="361"/>
        <end position="441"/>
    </location>
</feature>
<evidence type="ECO:0000259" key="24">
    <source>
        <dbReference type="SMART" id="SM00481"/>
    </source>
</evidence>
<dbReference type="PANTHER" id="PTHR36928:SF1">
    <property type="entry name" value="PHOSPHATASE YCDX-RELATED"/>
    <property type="match status" value="1"/>
</dbReference>
<evidence type="ECO:0000313" key="27">
    <source>
        <dbReference type="Proteomes" id="UP000011648"/>
    </source>
</evidence>
<keyword evidence="9" id="KW-0548">Nucleotidyltransferase</keyword>
<evidence type="ECO:0000256" key="17">
    <source>
        <dbReference type="ARBA" id="ARBA00035726"/>
    </source>
</evidence>
<reference evidence="26 27" key="1">
    <citation type="journal article" date="2014" name="PLoS Genet.">
        <title>Phylogenetically driven sequencing of extremely halophilic archaea reveals strategies for static and dynamic osmo-response.</title>
        <authorList>
            <person name="Becker E.A."/>
            <person name="Seitzer P.M."/>
            <person name="Tritt A."/>
            <person name="Larsen D."/>
            <person name="Krusor M."/>
            <person name="Yao A.I."/>
            <person name="Wu D."/>
            <person name="Madern D."/>
            <person name="Eisen J.A."/>
            <person name="Darling A.E."/>
            <person name="Facciotti M.T."/>
        </authorList>
    </citation>
    <scope>NUCLEOTIDE SEQUENCE [LARGE SCALE GENOMIC DNA]</scope>
    <source>
        <strain evidence="26 27">DSM 12281</strain>
    </source>
</reference>
<evidence type="ECO:0000313" key="26">
    <source>
        <dbReference type="EMBL" id="ELY95814.1"/>
    </source>
</evidence>
<dbReference type="SUPFAM" id="SSF158702">
    <property type="entry name" value="Sec63 N-terminal domain-like"/>
    <property type="match status" value="1"/>
</dbReference>
<dbReference type="InterPro" id="IPR003583">
    <property type="entry name" value="Hlx-hairpin-Hlx_DNA-bd_motif"/>
</dbReference>
<evidence type="ECO:0000256" key="10">
    <source>
        <dbReference type="ARBA" id="ARBA00022705"/>
    </source>
</evidence>
<evidence type="ECO:0000256" key="14">
    <source>
        <dbReference type="ARBA" id="ARBA00023053"/>
    </source>
</evidence>
<keyword evidence="15" id="KW-0234">DNA repair</keyword>
<dbReference type="Pfam" id="PF02811">
    <property type="entry name" value="PHP"/>
    <property type="match status" value="1"/>
</dbReference>
<dbReference type="RefSeq" id="WP_006824386.1">
    <property type="nucleotide sequence ID" value="NZ_AOIL01000012.1"/>
</dbReference>
<dbReference type="SUPFAM" id="SSF81301">
    <property type="entry name" value="Nucleotidyltransferase"/>
    <property type="match status" value="1"/>
</dbReference>
<dbReference type="InterPro" id="IPR029398">
    <property type="entry name" value="PolB_thumb"/>
</dbReference>
<evidence type="ECO:0000256" key="1">
    <source>
        <dbReference type="ARBA" id="ARBA00001946"/>
    </source>
</evidence>
<evidence type="ECO:0000256" key="18">
    <source>
        <dbReference type="ARBA" id="ARBA00044632"/>
    </source>
</evidence>
<dbReference type="PANTHER" id="PTHR36928">
    <property type="entry name" value="PHOSPHATASE YCDX-RELATED"/>
    <property type="match status" value="1"/>
</dbReference>
<dbReference type="OrthoDB" id="8999at2157"/>
<dbReference type="STRING" id="1230458.C484_02434"/>
<gene>
    <name evidence="26" type="ORF">C484_02434</name>
</gene>
<accession>M0AB91</accession>
<dbReference type="InterPro" id="IPR047967">
    <property type="entry name" value="PolX_PHP"/>
</dbReference>
<dbReference type="PIRSF" id="PIRSF005047">
    <property type="entry name" value="UCP005047_YshC"/>
    <property type="match status" value="1"/>
</dbReference>
<keyword evidence="27" id="KW-1185">Reference proteome</keyword>
<feature type="domain" description="Helix-hairpin-helix DNA-binding motif class 1" evidence="23">
    <location>
        <begin position="129"/>
        <end position="148"/>
    </location>
</feature>
<dbReference type="InterPro" id="IPR002008">
    <property type="entry name" value="DNA_pol_X_beta-like"/>
</dbReference>
<keyword evidence="13" id="KW-0239">DNA-directed DNA polymerase</keyword>
<comment type="caution">
    <text evidence="26">The sequence shown here is derived from an EMBL/GenBank/DDBJ whole genome shotgun (WGS) entry which is preliminary data.</text>
</comment>
<keyword evidence="10" id="KW-0235">DNA replication</keyword>
<dbReference type="Gene3D" id="3.30.460.10">
    <property type="entry name" value="Beta Polymerase, domain 2"/>
    <property type="match status" value="1"/>
</dbReference>
<keyword evidence="6" id="KW-0488">Methylation</keyword>
<comment type="function">
    <text evidence="20">Repair polymerase that plays a key role in base-excision repair. During this process, the damaged base is excised by specific DNA glycosylases, the DNA backbone is nicked at the abasic site by an apurinic/apyrimidic (AP) endonuclease, and POLB removes 5'-deoxyribose-phosphate from the preincised AP site acting as a 5'-deoxyribose-phosphate lyase (5'-dRP lyase); through its DNA polymerase activity, it adds one nucleotide to the 3' end of the arising single-nucleotide gap. Conducts 'gap-filling' DNA synthesis in a stepwise distributive fashion rather than in a processive fashion as for other DNA polymerases. It is also able to cleave sugar-phosphate bonds 3' to an intact AP site, acting as an AP lyase.</text>
</comment>
<dbReference type="AlphaFoldDB" id="M0AB91"/>
<dbReference type="Gene3D" id="1.10.150.20">
    <property type="entry name" value="5' to 3' exonuclease, C-terminal subdomain"/>
    <property type="match status" value="1"/>
</dbReference>
<dbReference type="GO" id="GO:0005829">
    <property type="term" value="C:cytosol"/>
    <property type="evidence" value="ECO:0007669"/>
    <property type="project" value="TreeGrafter"/>
</dbReference>
<keyword evidence="7" id="KW-0237">DNA synthesis</keyword>
<evidence type="ECO:0000256" key="8">
    <source>
        <dbReference type="ARBA" id="ARBA00022679"/>
    </source>
</evidence>
<feature type="region of interest" description="Disordered" evidence="22">
    <location>
        <begin position="291"/>
        <end position="310"/>
    </location>
</feature>
<dbReference type="Gene3D" id="3.20.20.140">
    <property type="entry name" value="Metal-dependent hydrolases"/>
    <property type="match status" value="1"/>
</dbReference>
<dbReference type="InterPro" id="IPR043519">
    <property type="entry name" value="NT_sf"/>
</dbReference>
<evidence type="ECO:0000256" key="7">
    <source>
        <dbReference type="ARBA" id="ARBA00022634"/>
    </source>
</evidence>
<dbReference type="Pfam" id="PF14791">
    <property type="entry name" value="DNA_pol_B_thumb"/>
    <property type="match status" value="1"/>
</dbReference>
<evidence type="ECO:0000256" key="13">
    <source>
        <dbReference type="ARBA" id="ARBA00022932"/>
    </source>
</evidence>
<dbReference type="GO" id="GO:0003887">
    <property type="term" value="F:DNA-directed DNA polymerase activity"/>
    <property type="evidence" value="ECO:0007669"/>
    <property type="project" value="UniProtKB-KW"/>
</dbReference>
<dbReference type="GO" id="GO:0042578">
    <property type="term" value="F:phosphoric ester hydrolase activity"/>
    <property type="evidence" value="ECO:0007669"/>
    <property type="project" value="TreeGrafter"/>
</dbReference>
<dbReference type="Gene3D" id="1.10.150.110">
    <property type="entry name" value="DNA polymerase beta, N-terminal domain-like"/>
    <property type="match status" value="1"/>
</dbReference>
<dbReference type="SUPFAM" id="SSF89550">
    <property type="entry name" value="PHP domain-like"/>
    <property type="match status" value="1"/>
</dbReference>
<dbReference type="SUPFAM" id="SSF47802">
    <property type="entry name" value="DNA polymerase beta, N-terminal domain-like"/>
    <property type="match status" value="1"/>
</dbReference>